<gene>
    <name evidence="10" type="ORF">MAR_014973</name>
</gene>
<keyword evidence="3" id="KW-0378">Hydrolase</keyword>
<reference evidence="10" key="1">
    <citation type="submission" date="2022-11" db="EMBL/GenBank/DDBJ databases">
        <title>Centuries of genome instability and evolution in soft-shell clam transmissible cancer (bioRxiv).</title>
        <authorList>
            <person name="Hart S.F.M."/>
            <person name="Yonemitsu M.A."/>
            <person name="Giersch R.M."/>
            <person name="Beal B.F."/>
            <person name="Arriagada G."/>
            <person name="Davis B.W."/>
            <person name="Ostrander E.A."/>
            <person name="Goff S.P."/>
            <person name="Metzger M.J."/>
        </authorList>
    </citation>
    <scope>NUCLEOTIDE SEQUENCE</scope>
    <source>
        <strain evidence="10">MELC-2E11</strain>
        <tissue evidence="10">Siphon/mantle</tissue>
    </source>
</reference>
<evidence type="ECO:0000256" key="3">
    <source>
        <dbReference type="ARBA" id="ARBA00022801"/>
    </source>
</evidence>
<comment type="similarity">
    <text evidence="1">Belongs to the peptidase C1 family.</text>
</comment>
<feature type="domain" description="Peptidase C1A papain C-terminal" evidence="8">
    <location>
        <begin position="134"/>
        <end position="309"/>
    </location>
</feature>
<accession>A0ABY7FI21</accession>
<dbReference type="Gene3D" id="1.10.287.2250">
    <property type="match status" value="1"/>
</dbReference>
<protein>
    <submittedName>
        <fullName evidence="10">CATK-like protein</fullName>
    </submittedName>
</protein>
<keyword evidence="5" id="KW-0865">Zymogen</keyword>
<keyword evidence="6" id="KW-1015">Disulfide bond</keyword>
<dbReference type="PANTHER" id="PTHR12411">
    <property type="entry name" value="CYSTEINE PROTEASE FAMILY C1-RELATED"/>
    <property type="match status" value="1"/>
</dbReference>
<evidence type="ECO:0000256" key="7">
    <source>
        <dbReference type="SAM" id="SignalP"/>
    </source>
</evidence>
<feature type="signal peptide" evidence="7">
    <location>
        <begin position="1"/>
        <end position="19"/>
    </location>
</feature>
<keyword evidence="4" id="KW-0788">Thiol protease</keyword>
<dbReference type="EMBL" id="CP111023">
    <property type="protein sequence ID" value="WAR20999.1"/>
    <property type="molecule type" value="Genomic_DNA"/>
</dbReference>
<dbReference type="InterPro" id="IPR025661">
    <property type="entry name" value="Pept_asp_AS"/>
</dbReference>
<keyword evidence="2" id="KW-0645">Protease</keyword>
<evidence type="ECO:0000256" key="6">
    <source>
        <dbReference type="ARBA" id="ARBA00023157"/>
    </source>
</evidence>
<keyword evidence="11" id="KW-1185">Reference proteome</keyword>
<dbReference type="Pfam" id="PF08246">
    <property type="entry name" value="Inhibitor_I29"/>
    <property type="match status" value="1"/>
</dbReference>
<dbReference type="InterPro" id="IPR000169">
    <property type="entry name" value="Pept_cys_AS"/>
</dbReference>
<dbReference type="Gene3D" id="3.90.70.10">
    <property type="entry name" value="Cysteine proteinases"/>
    <property type="match status" value="2"/>
</dbReference>
<dbReference type="Proteomes" id="UP001164746">
    <property type="component" value="Chromosome 12"/>
</dbReference>
<dbReference type="PRINTS" id="PR00705">
    <property type="entry name" value="PAPAIN"/>
</dbReference>
<dbReference type="Pfam" id="PF00112">
    <property type="entry name" value="Peptidase_C1"/>
    <property type="match status" value="1"/>
</dbReference>
<feature type="domain" description="Cathepsin propeptide inhibitor" evidence="9">
    <location>
        <begin position="43"/>
        <end position="103"/>
    </location>
</feature>
<evidence type="ECO:0000256" key="5">
    <source>
        <dbReference type="ARBA" id="ARBA00023145"/>
    </source>
</evidence>
<dbReference type="InterPro" id="IPR013128">
    <property type="entry name" value="Peptidase_C1A"/>
</dbReference>
<dbReference type="SMART" id="SM00645">
    <property type="entry name" value="Pept_C1"/>
    <property type="match status" value="1"/>
</dbReference>
<evidence type="ECO:0000259" key="9">
    <source>
        <dbReference type="SMART" id="SM00848"/>
    </source>
</evidence>
<dbReference type="InterPro" id="IPR038765">
    <property type="entry name" value="Papain-like_cys_pep_sf"/>
</dbReference>
<evidence type="ECO:0000256" key="1">
    <source>
        <dbReference type="ARBA" id="ARBA00008455"/>
    </source>
</evidence>
<dbReference type="InterPro" id="IPR000668">
    <property type="entry name" value="Peptidase_C1A_C"/>
</dbReference>
<organism evidence="10 11">
    <name type="scientific">Mya arenaria</name>
    <name type="common">Soft-shell clam</name>
    <dbReference type="NCBI Taxonomy" id="6604"/>
    <lineage>
        <taxon>Eukaryota</taxon>
        <taxon>Metazoa</taxon>
        <taxon>Spiralia</taxon>
        <taxon>Lophotrochozoa</taxon>
        <taxon>Mollusca</taxon>
        <taxon>Bivalvia</taxon>
        <taxon>Autobranchia</taxon>
        <taxon>Heteroconchia</taxon>
        <taxon>Euheterodonta</taxon>
        <taxon>Imparidentia</taxon>
        <taxon>Neoheterodontei</taxon>
        <taxon>Myida</taxon>
        <taxon>Myoidea</taxon>
        <taxon>Myidae</taxon>
        <taxon>Mya</taxon>
    </lineage>
</organism>
<dbReference type="InterPro" id="IPR013201">
    <property type="entry name" value="Prot_inhib_I29"/>
</dbReference>
<dbReference type="SMART" id="SM00848">
    <property type="entry name" value="Inhibitor_I29"/>
    <property type="match status" value="1"/>
</dbReference>
<sequence>MKCVASLLALFGVFCLGAALNSWQLPDPVNLLSAINADLDIEWMSFKKSYNRTYSSNREELERRLYWEDTLRFVQEHNLRFDRGEETYTVGESDFADMAEDEFQRLYLSSLVIPPEDEREEEVVDYEDDMDMDLPLEVDWRTKGAVSPVKNQGACGSCWAFSAIGALEAAVKIKTGKAVDLAEQELRSSRCSHKKSCVGARMSGHRDTQKGSESNLAQTLNQHGPVTVAADVNSPGFMHYRQGVYNNPSCDKRRPNHAMVSVGYGSSRGLNYWIIKNSWGQGWGDKGYVFMAKDKGDLCGLANHASYPVL</sequence>
<proteinExistence type="inferred from homology"/>
<evidence type="ECO:0000313" key="10">
    <source>
        <dbReference type="EMBL" id="WAR20999.1"/>
    </source>
</evidence>
<name>A0ABY7FI21_MYAAR</name>
<evidence type="ECO:0000256" key="2">
    <source>
        <dbReference type="ARBA" id="ARBA00022670"/>
    </source>
</evidence>
<dbReference type="SUPFAM" id="SSF54001">
    <property type="entry name" value="Cysteine proteinases"/>
    <property type="match status" value="1"/>
</dbReference>
<dbReference type="InterPro" id="IPR039417">
    <property type="entry name" value="Peptidase_C1A_papain-like"/>
</dbReference>
<keyword evidence="7" id="KW-0732">Signal</keyword>
<evidence type="ECO:0000256" key="4">
    <source>
        <dbReference type="ARBA" id="ARBA00022807"/>
    </source>
</evidence>
<evidence type="ECO:0000259" key="8">
    <source>
        <dbReference type="SMART" id="SM00645"/>
    </source>
</evidence>
<evidence type="ECO:0000313" key="11">
    <source>
        <dbReference type="Proteomes" id="UP001164746"/>
    </source>
</evidence>
<dbReference type="PROSITE" id="PS00640">
    <property type="entry name" value="THIOL_PROTEASE_ASN"/>
    <property type="match status" value="1"/>
</dbReference>
<feature type="chain" id="PRO_5045229336" evidence="7">
    <location>
        <begin position="20"/>
        <end position="310"/>
    </location>
</feature>
<dbReference type="CDD" id="cd02248">
    <property type="entry name" value="Peptidase_C1A"/>
    <property type="match status" value="1"/>
</dbReference>
<dbReference type="PROSITE" id="PS00139">
    <property type="entry name" value="THIOL_PROTEASE_CYS"/>
    <property type="match status" value="1"/>
</dbReference>